<dbReference type="InterPro" id="IPR003439">
    <property type="entry name" value="ABC_transporter-like_ATP-bd"/>
</dbReference>
<evidence type="ECO:0000256" key="3">
    <source>
        <dbReference type="ARBA" id="ARBA00022840"/>
    </source>
</evidence>
<dbReference type="InterPro" id="IPR050166">
    <property type="entry name" value="ABC_transporter_ATP-bind"/>
</dbReference>
<dbReference type="PROSITE" id="PS50893">
    <property type="entry name" value="ABC_TRANSPORTER_2"/>
    <property type="match status" value="1"/>
</dbReference>
<dbReference type="CDD" id="cd03293">
    <property type="entry name" value="ABC_NrtD_SsuB_transporters"/>
    <property type="match status" value="1"/>
</dbReference>
<dbReference type="RefSeq" id="WP_125164148.1">
    <property type="nucleotide sequence ID" value="NZ_CP034234.1"/>
</dbReference>
<dbReference type="GO" id="GO:0005524">
    <property type="term" value="F:ATP binding"/>
    <property type="evidence" value="ECO:0007669"/>
    <property type="project" value="UniProtKB-KW"/>
</dbReference>
<name>A0A3Q8S765_9FIRM</name>
<evidence type="ECO:0000313" key="6">
    <source>
        <dbReference type="Proteomes" id="UP000278804"/>
    </source>
</evidence>
<dbReference type="InterPro" id="IPR017871">
    <property type="entry name" value="ABC_transporter-like_CS"/>
</dbReference>
<dbReference type="KEGG" id="eri:EEI45_03375"/>
<accession>A0A3Q8S765</accession>
<dbReference type="InterPro" id="IPR027417">
    <property type="entry name" value="P-loop_NTPase"/>
</dbReference>
<keyword evidence="2" id="KW-0547">Nucleotide-binding</keyword>
<keyword evidence="1" id="KW-0813">Transport</keyword>
<keyword evidence="6" id="KW-1185">Reference proteome</keyword>
<protein>
    <submittedName>
        <fullName evidence="5">ABC transporter ATP-binding protein</fullName>
    </submittedName>
</protein>
<dbReference type="AlphaFoldDB" id="A0A3Q8S765"/>
<evidence type="ECO:0000256" key="2">
    <source>
        <dbReference type="ARBA" id="ARBA00022741"/>
    </source>
</evidence>
<dbReference type="PANTHER" id="PTHR42788:SF2">
    <property type="entry name" value="ABC TRANSPORTER ATP-BINDING PROTEIN"/>
    <property type="match status" value="1"/>
</dbReference>
<dbReference type="GO" id="GO:0016887">
    <property type="term" value="F:ATP hydrolysis activity"/>
    <property type="evidence" value="ECO:0007669"/>
    <property type="project" value="InterPro"/>
</dbReference>
<dbReference type="Gene3D" id="3.40.50.300">
    <property type="entry name" value="P-loop containing nucleotide triphosphate hydrolases"/>
    <property type="match status" value="1"/>
</dbReference>
<dbReference type="SMART" id="SM00382">
    <property type="entry name" value="AAA"/>
    <property type="match status" value="1"/>
</dbReference>
<dbReference type="PROSITE" id="PS00211">
    <property type="entry name" value="ABC_TRANSPORTER_1"/>
    <property type="match status" value="1"/>
</dbReference>
<dbReference type="EMBL" id="CP034234">
    <property type="protein sequence ID" value="AZK43942.1"/>
    <property type="molecule type" value="Genomic_DNA"/>
</dbReference>
<organism evidence="5 6">
    <name type="scientific">Erysipelothrix piscisicarius</name>
    <dbReference type="NCBI Taxonomy" id="2485784"/>
    <lineage>
        <taxon>Bacteria</taxon>
        <taxon>Bacillati</taxon>
        <taxon>Bacillota</taxon>
        <taxon>Erysipelotrichia</taxon>
        <taxon>Erysipelotrichales</taxon>
        <taxon>Erysipelotrichaceae</taxon>
        <taxon>Erysipelothrix</taxon>
    </lineage>
</organism>
<evidence type="ECO:0000259" key="4">
    <source>
        <dbReference type="PROSITE" id="PS50893"/>
    </source>
</evidence>
<dbReference type="InterPro" id="IPR003593">
    <property type="entry name" value="AAA+_ATPase"/>
</dbReference>
<dbReference type="Proteomes" id="UP000278804">
    <property type="component" value="Chromosome"/>
</dbReference>
<evidence type="ECO:0000313" key="5">
    <source>
        <dbReference type="EMBL" id="AZK43942.1"/>
    </source>
</evidence>
<sequence>MTISTKPVLVLEHVSMAYGSKRVLDDVSVTLNQGEVVCILGESGVGKTTLFNVIAGLLHPDKGSVSLHKQDITGTTGHVSYMLQKDLLLPYKTVIDNASLPLRIQGKSKIESREAALKYFATFGLEGTDHLYPAQLSGGMRQRVAFLRTFLFSDDVALLDEPFSALDTITKHQMQTWYLDIMSQLNLSTFFITHDIDEAILLSDRIYVLSGKPGKITYELIIDTPKPRNEDFLLTDAFINYKRIIKAHLNDTKSE</sequence>
<gene>
    <name evidence="5" type="ORF">EEI45_03375</name>
</gene>
<feature type="domain" description="ABC transporter" evidence="4">
    <location>
        <begin position="9"/>
        <end position="236"/>
    </location>
</feature>
<proteinExistence type="predicted"/>
<reference evidence="5 6" key="1">
    <citation type="journal article" date="2020" name="Int. J. Syst. Evol. Microbiol.">
        <title>Description of Erysipelothrix piscisicarius sp. nov., an emergent fish pathogen, and assessment of virulence using a tiger barb (Puntigrus tetrazona) infection model.</title>
        <authorList>
            <person name="Pomaranski E.K."/>
            <person name="Griffin M.J."/>
            <person name="Camus A.C."/>
            <person name="Armwood A.R."/>
            <person name="Shelley J."/>
            <person name="Waldbieser G.C."/>
            <person name="LaFrentz B.R."/>
            <person name="Garcia J.C."/>
            <person name="Yanong R."/>
            <person name="Soto E."/>
        </authorList>
    </citation>
    <scope>NUCLEOTIDE SEQUENCE [LARGE SCALE GENOMIC DNA]</scope>
    <source>
        <strain evidence="5 6">15TAL0474</strain>
    </source>
</reference>
<keyword evidence="3 5" id="KW-0067">ATP-binding</keyword>
<dbReference type="SUPFAM" id="SSF52540">
    <property type="entry name" value="P-loop containing nucleoside triphosphate hydrolases"/>
    <property type="match status" value="1"/>
</dbReference>
<dbReference type="Pfam" id="PF00005">
    <property type="entry name" value="ABC_tran"/>
    <property type="match status" value="1"/>
</dbReference>
<dbReference type="PANTHER" id="PTHR42788">
    <property type="entry name" value="TAURINE IMPORT ATP-BINDING PROTEIN-RELATED"/>
    <property type="match status" value="1"/>
</dbReference>
<evidence type="ECO:0000256" key="1">
    <source>
        <dbReference type="ARBA" id="ARBA00022448"/>
    </source>
</evidence>